<evidence type="ECO:0000256" key="2">
    <source>
        <dbReference type="ARBA" id="ARBA00022801"/>
    </source>
</evidence>
<proteinExistence type="predicted"/>
<dbReference type="PANTHER" id="PTHR43037">
    <property type="entry name" value="UNNAMED PRODUCT-RELATED"/>
    <property type="match status" value="1"/>
</dbReference>
<feature type="signal peptide" evidence="3">
    <location>
        <begin position="1"/>
        <end position="26"/>
    </location>
</feature>
<reference evidence="4 5" key="1">
    <citation type="submission" date="2019-10" db="EMBL/GenBank/DDBJ databases">
        <title>Cognatihalovulum marinum gen. nov. sp. nov., a new member of the family Rhodobacteraceae isolated from deep seawater of the Northwest Indian Ocean.</title>
        <authorList>
            <person name="Ruan C."/>
            <person name="Wang J."/>
            <person name="Zheng X."/>
            <person name="Song L."/>
            <person name="Zhu Y."/>
            <person name="Huang Y."/>
            <person name="Lu Z."/>
            <person name="Du W."/>
            <person name="Huang L."/>
            <person name="Dai X."/>
        </authorList>
    </citation>
    <scope>NUCLEOTIDE SEQUENCE [LARGE SCALE GENOMIC DNA]</scope>
    <source>
        <strain evidence="4 5">2CG4</strain>
    </source>
</reference>
<keyword evidence="2" id="KW-0378">Hydrolase</keyword>
<dbReference type="InterPro" id="IPR029058">
    <property type="entry name" value="AB_hydrolase_fold"/>
</dbReference>
<dbReference type="SUPFAM" id="SSF53474">
    <property type="entry name" value="alpha/beta-Hydrolases"/>
    <property type="match status" value="1"/>
</dbReference>
<name>A0A6L5YVK1_9RHOB</name>
<evidence type="ECO:0000256" key="3">
    <source>
        <dbReference type="SAM" id="SignalP"/>
    </source>
</evidence>
<dbReference type="Proteomes" id="UP000474957">
    <property type="component" value="Unassembled WGS sequence"/>
</dbReference>
<dbReference type="AlphaFoldDB" id="A0A6L5YVK1"/>
<keyword evidence="5" id="KW-1185">Reference proteome</keyword>
<evidence type="ECO:0000313" key="4">
    <source>
        <dbReference type="EMBL" id="MSU88090.1"/>
    </source>
</evidence>
<organism evidence="4 5">
    <name type="scientific">Halovulum marinum</name>
    <dbReference type="NCBI Taxonomy" id="2662447"/>
    <lineage>
        <taxon>Bacteria</taxon>
        <taxon>Pseudomonadati</taxon>
        <taxon>Pseudomonadota</taxon>
        <taxon>Alphaproteobacteria</taxon>
        <taxon>Rhodobacterales</taxon>
        <taxon>Paracoccaceae</taxon>
        <taxon>Halovulum</taxon>
    </lineage>
</organism>
<sequence>MPASARNLMLTLVLLGLSAAAGASLAQDAACGAPDAPCTVAGGTYHVALPEAAAPLPAVIWLHGYGRSGAAMIQKPEYVAPFTRRGYAVIMPSGQPFAPDSALDWGVTDGYDWARDDIAFIAAVRDDALARFGLDPARILIAGFSRGGSMVWDLACRAPELGRGFAAVAGAFWEPMPARCEAPAHLFHTHGFGDRLVPFEGREVRFQDFDFTQGNVMKGIDVWRRTNGCMVSARNSFGEDGSMQKDWKACGAGSIRLRLNRGGHGVPAGWRAAVLDWFEALP</sequence>
<accession>A0A6L5YVK1</accession>
<dbReference type="Gene3D" id="3.40.50.1820">
    <property type="entry name" value="alpha/beta hydrolase"/>
    <property type="match status" value="1"/>
</dbReference>
<evidence type="ECO:0000256" key="1">
    <source>
        <dbReference type="ARBA" id="ARBA00022729"/>
    </source>
</evidence>
<dbReference type="GO" id="GO:0016787">
    <property type="term" value="F:hydrolase activity"/>
    <property type="evidence" value="ECO:0007669"/>
    <property type="project" value="UniProtKB-KW"/>
</dbReference>
<gene>
    <name evidence="4" type="ORF">GE300_00495</name>
</gene>
<dbReference type="EMBL" id="WIND01000001">
    <property type="protein sequence ID" value="MSU88090.1"/>
    <property type="molecule type" value="Genomic_DNA"/>
</dbReference>
<evidence type="ECO:0000313" key="5">
    <source>
        <dbReference type="Proteomes" id="UP000474957"/>
    </source>
</evidence>
<dbReference type="InterPro" id="IPR050955">
    <property type="entry name" value="Plant_Biomass_Hydrol_Est"/>
</dbReference>
<comment type="caution">
    <text evidence="4">The sequence shown here is derived from an EMBL/GenBank/DDBJ whole genome shotgun (WGS) entry which is preliminary data.</text>
</comment>
<protein>
    <submittedName>
        <fullName evidence="4">Polyhydroxybutyrate depolymerase</fullName>
    </submittedName>
</protein>
<dbReference type="PANTHER" id="PTHR43037:SF5">
    <property type="entry name" value="FERULOYL ESTERASE"/>
    <property type="match status" value="1"/>
</dbReference>
<feature type="chain" id="PRO_5026936945" evidence="3">
    <location>
        <begin position="27"/>
        <end position="282"/>
    </location>
</feature>
<keyword evidence="1 3" id="KW-0732">Signal</keyword>